<protein>
    <submittedName>
        <fullName evidence="7">Permease</fullName>
    </submittedName>
</protein>
<name>H8I971_METCZ</name>
<organism evidence="7 8">
    <name type="scientific">Methanocella conradii (strain DSM 24694 / JCM 17849 / CGMCC 1.5162 / HZ254)</name>
    <dbReference type="NCBI Taxonomy" id="1041930"/>
    <lineage>
        <taxon>Archaea</taxon>
        <taxon>Methanobacteriati</taxon>
        <taxon>Methanobacteriota</taxon>
        <taxon>Stenosarchaea group</taxon>
        <taxon>Methanomicrobia</taxon>
        <taxon>Methanocellales</taxon>
        <taxon>Methanocellaceae</taxon>
        <taxon>Methanocella</taxon>
    </lineage>
</organism>
<dbReference type="RefSeq" id="WP_014404913.1">
    <property type="nucleotide sequence ID" value="NC_017034.1"/>
</dbReference>
<dbReference type="InterPro" id="IPR002549">
    <property type="entry name" value="AI-2E-like"/>
</dbReference>
<proteinExistence type="inferred from homology"/>
<dbReference type="PANTHER" id="PTHR21716">
    <property type="entry name" value="TRANSMEMBRANE PROTEIN"/>
    <property type="match status" value="1"/>
</dbReference>
<feature type="transmembrane region" description="Helical" evidence="6">
    <location>
        <begin position="61"/>
        <end position="86"/>
    </location>
</feature>
<dbReference type="eggNOG" id="arCOG02642">
    <property type="taxonomic scope" value="Archaea"/>
</dbReference>
<evidence type="ECO:0000256" key="2">
    <source>
        <dbReference type="ARBA" id="ARBA00009773"/>
    </source>
</evidence>
<keyword evidence="3 6" id="KW-0812">Transmembrane</keyword>
<comment type="subcellular location">
    <subcellularLocation>
        <location evidence="1">Membrane</location>
        <topology evidence="1">Multi-pass membrane protein</topology>
    </subcellularLocation>
</comment>
<dbReference type="Proteomes" id="UP000005233">
    <property type="component" value="Chromosome"/>
</dbReference>
<evidence type="ECO:0000256" key="3">
    <source>
        <dbReference type="ARBA" id="ARBA00022692"/>
    </source>
</evidence>
<evidence type="ECO:0000313" key="7">
    <source>
        <dbReference type="EMBL" id="AFC99074.1"/>
    </source>
</evidence>
<dbReference type="EMBL" id="CP003243">
    <property type="protein sequence ID" value="AFC99074.1"/>
    <property type="molecule type" value="Genomic_DNA"/>
</dbReference>
<feature type="transmembrane region" description="Helical" evidence="6">
    <location>
        <begin position="13"/>
        <end position="40"/>
    </location>
</feature>
<evidence type="ECO:0000256" key="6">
    <source>
        <dbReference type="SAM" id="Phobius"/>
    </source>
</evidence>
<dbReference type="PANTHER" id="PTHR21716:SF4">
    <property type="entry name" value="TRANSMEMBRANE PROTEIN 245"/>
    <property type="match status" value="1"/>
</dbReference>
<dbReference type="HOGENOM" id="CLU_048845_0_0_2"/>
<evidence type="ECO:0000256" key="1">
    <source>
        <dbReference type="ARBA" id="ARBA00004141"/>
    </source>
</evidence>
<feature type="transmembrane region" description="Helical" evidence="6">
    <location>
        <begin position="289"/>
        <end position="311"/>
    </location>
</feature>
<comment type="similarity">
    <text evidence="2">Belongs to the autoinducer-2 exporter (AI-2E) (TC 2.A.86) family.</text>
</comment>
<evidence type="ECO:0000256" key="4">
    <source>
        <dbReference type="ARBA" id="ARBA00022989"/>
    </source>
</evidence>
<evidence type="ECO:0000313" key="8">
    <source>
        <dbReference type="Proteomes" id="UP000005233"/>
    </source>
</evidence>
<keyword evidence="8" id="KW-1185">Reference proteome</keyword>
<dbReference type="KEGG" id="mez:Mtc_0303"/>
<accession>H8I971</accession>
<gene>
    <name evidence="7" type="ordered locus">Mtc_0303</name>
</gene>
<sequence length="373" mass="40911">MQGIFKRAYDAKWVIFGVALVLLLLWVAWPFLAVIVYAIFIYYIARPIKRRLRPYIKNDSLLVAACMFLLVLPLLLIIGYTLLAALSQFSSLVAGMGLQSISPGPLSNLSMAVAQHNLTIEKVVSGDFSVPEDWYGMLPGYGGSIASLQHLLVATGGTVVDVIFKVFLMLVIAFYLIRDDERIKSWVASTFPDIIQEHDRMLGKYFKAVDEDLEKIFFGNVLSIVFFAIVAAIVFSALNVFAPPSMDIPSPILMGILCGVSALVPVVGMYLITVPLFLYILISSLAAGTFITSISYCIFMAAAVLVFVQTLPELFIRPFIASGQVNTGLLMFAYILGPVVFGIAGLFIGAIVLVLLTHYFRIVVPTLTKASRI</sequence>
<dbReference type="GeneID" id="11970183"/>
<feature type="transmembrane region" description="Helical" evidence="6">
    <location>
        <begin position="216"/>
        <end position="240"/>
    </location>
</feature>
<keyword evidence="5 6" id="KW-0472">Membrane</keyword>
<feature type="transmembrane region" description="Helical" evidence="6">
    <location>
        <begin position="252"/>
        <end position="282"/>
    </location>
</feature>
<dbReference type="STRING" id="1041930.Mtc_0303"/>
<feature type="transmembrane region" description="Helical" evidence="6">
    <location>
        <begin position="331"/>
        <end position="356"/>
    </location>
</feature>
<dbReference type="OrthoDB" id="282734at2157"/>
<feature type="transmembrane region" description="Helical" evidence="6">
    <location>
        <begin position="151"/>
        <end position="177"/>
    </location>
</feature>
<keyword evidence="4 6" id="KW-1133">Transmembrane helix</keyword>
<dbReference type="AlphaFoldDB" id="H8I971"/>
<dbReference type="Pfam" id="PF01594">
    <property type="entry name" value="AI-2E_transport"/>
    <property type="match status" value="1"/>
</dbReference>
<dbReference type="GO" id="GO:0016020">
    <property type="term" value="C:membrane"/>
    <property type="evidence" value="ECO:0007669"/>
    <property type="project" value="UniProtKB-SubCell"/>
</dbReference>
<reference evidence="7 8" key="1">
    <citation type="journal article" date="2012" name="J. Bacteriol.">
        <title>Complete genome sequence of a thermophilic methanogen, Methanocella conradii HZ254, isolated from Chinese rice field soil.</title>
        <authorList>
            <person name="Lu Z."/>
            <person name="Lu Y."/>
        </authorList>
    </citation>
    <scope>NUCLEOTIDE SEQUENCE [LARGE SCALE GENOMIC DNA]</scope>
    <source>
        <strain evidence="8">DSM 24694 / JCM 17849 / CGMCC 1.5162 / HZ254</strain>
    </source>
</reference>
<evidence type="ECO:0000256" key="5">
    <source>
        <dbReference type="ARBA" id="ARBA00023136"/>
    </source>
</evidence>